<gene>
    <name evidence="1" type="primary">tagF</name>
    <name evidence="1" type="ORF">WKW77_28475</name>
</gene>
<dbReference type="InterPro" id="IPR017748">
    <property type="entry name" value="TagF"/>
</dbReference>
<proteinExistence type="predicted"/>
<dbReference type="EMBL" id="JBBKZU010000016">
    <property type="protein sequence ID" value="MEJ8815042.1"/>
    <property type="molecule type" value="Genomic_DNA"/>
</dbReference>
<dbReference type="NCBIfam" id="TIGR03373">
    <property type="entry name" value="VI_minor_4"/>
    <property type="match status" value="1"/>
</dbReference>
<evidence type="ECO:0000313" key="1">
    <source>
        <dbReference type="EMBL" id="MEJ8815042.1"/>
    </source>
</evidence>
<keyword evidence="2" id="KW-1185">Reference proteome</keyword>
<dbReference type="InterPro" id="IPR038225">
    <property type="entry name" value="TagF_sf"/>
</dbReference>
<dbReference type="RefSeq" id="WP_340360260.1">
    <property type="nucleotide sequence ID" value="NZ_JBBKZU010000016.1"/>
</dbReference>
<dbReference type="Gene3D" id="3.40.1730.10">
    <property type="entry name" value="pa0076 domain"/>
    <property type="match status" value="1"/>
</dbReference>
<dbReference type="Proteomes" id="UP001365846">
    <property type="component" value="Unassembled WGS sequence"/>
</dbReference>
<organism evidence="1 2">
    <name type="scientific">Variovorax ureilyticus</name>
    <dbReference type="NCBI Taxonomy" id="1836198"/>
    <lineage>
        <taxon>Bacteria</taxon>
        <taxon>Pseudomonadati</taxon>
        <taxon>Pseudomonadota</taxon>
        <taxon>Betaproteobacteria</taxon>
        <taxon>Burkholderiales</taxon>
        <taxon>Comamonadaceae</taxon>
        <taxon>Variovorax</taxon>
    </lineage>
</organism>
<protein>
    <submittedName>
        <fullName evidence="1">Type VI secretion system-associated protein TagF</fullName>
    </submittedName>
</protein>
<name>A0ABU8VPE6_9BURK</name>
<reference evidence="1 2" key="1">
    <citation type="submission" date="2024-03" db="EMBL/GenBank/DDBJ databases">
        <title>Novel species of the genus Variovorax.</title>
        <authorList>
            <person name="Liu Q."/>
            <person name="Xin Y.-H."/>
        </authorList>
    </citation>
    <scope>NUCLEOTIDE SEQUENCE [LARGE SCALE GENOMIC DNA]</scope>
    <source>
        <strain evidence="1 2">KACC 18899</strain>
    </source>
</reference>
<dbReference type="Pfam" id="PF09867">
    <property type="entry name" value="TagF_N"/>
    <property type="match status" value="1"/>
</dbReference>
<sequence length="216" mass="23730">MHEQTSSLFSDAAPGWLGRLPGMGDFSHRRLPQSFREAWGRWLRAGIARMQQSHPNWPDHYLDAPQWCFVLGNDVVDAQGWVGVIVPSVDEMGRHFPFTLAAELGAAESELRGDALARLRHWWVQASRAAREGTREHLDAVRFEVLLHQLFAPGGTEPGDCGATLALPVVGQSLWLTDPTAERGLGMAGQELPQDDQFDALFGCAAGAEAPRPEGR</sequence>
<comment type="caution">
    <text evidence="1">The sequence shown here is derived from an EMBL/GenBank/DDBJ whole genome shotgun (WGS) entry which is preliminary data.</text>
</comment>
<accession>A0ABU8VPE6</accession>
<evidence type="ECO:0000313" key="2">
    <source>
        <dbReference type="Proteomes" id="UP001365846"/>
    </source>
</evidence>